<dbReference type="InterPro" id="IPR013783">
    <property type="entry name" value="Ig-like_fold"/>
</dbReference>
<feature type="non-terminal residue" evidence="2">
    <location>
        <position position="1"/>
    </location>
</feature>
<dbReference type="Pfam" id="PF09294">
    <property type="entry name" value="Interfer-bind"/>
    <property type="match status" value="1"/>
</dbReference>
<keyword evidence="3" id="KW-1185">Reference proteome</keyword>
<evidence type="ECO:0000313" key="3">
    <source>
        <dbReference type="Proteomes" id="UP001529510"/>
    </source>
</evidence>
<dbReference type="SUPFAM" id="SSF49265">
    <property type="entry name" value="Fibronectin type III"/>
    <property type="match status" value="1"/>
</dbReference>
<dbReference type="InterPro" id="IPR036116">
    <property type="entry name" value="FN3_sf"/>
</dbReference>
<reference evidence="2 3" key="1">
    <citation type="submission" date="2024-05" db="EMBL/GenBank/DDBJ databases">
        <title>Genome sequencing and assembly of Indian major carp, Cirrhinus mrigala (Hamilton, 1822).</title>
        <authorList>
            <person name="Mohindra V."/>
            <person name="Chowdhury L.M."/>
            <person name="Lal K."/>
            <person name="Jena J.K."/>
        </authorList>
    </citation>
    <scope>NUCLEOTIDE SEQUENCE [LARGE SCALE GENOMIC DNA]</scope>
    <source>
        <strain evidence="2">CM1030</strain>
        <tissue evidence="2">Blood</tissue>
    </source>
</reference>
<dbReference type="EMBL" id="JAMKFB020000024">
    <property type="protein sequence ID" value="KAL0156444.1"/>
    <property type="molecule type" value="Genomic_DNA"/>
</dbReference>
<proteinExistence type="predicted"/>
<dbReference type="InterPro" id="IPR015373">
    <property type="entry name" value="Interferon/interleukin_rcp_dom"/>
</dbReference>
<dbReference type="Proteomes" id="UP001529510">
    <property type="component" value="Unassembled WGS sequence"/>
</dbReference>
<feature type="domain" description="Interferon/interleukin receptor" evidence="1">
    <location>
        <begin position="3"/>
        <end position="47"/>
    </location>
</feature>
<dbReference type="AlphaFoldDB" id="A0ABD0N4R4"/>
<sequence length="56" mass="6401">KEKISKSSVIELTDLDRGVSYCFNVQAFLQFRAIDKQLGQMSQIQCSPEENTSIFE</sequence>
<feature type="non-terminal residue" evidence="2">
    <location>
        <position position="56"/>
    </location>
</feature>
<dbReference type="Gene3D" id="2.60.40.10">
    <property type="entry name" value="Immunoglobulins"/>
    <property type="match status" value="1"/>
</dbReference>
<evidence type="ECO:0000259" key="1">
    <source>
        <dbReference type="Pfam" id="PF09294"/>
    </source>
</evidence>
<evidence type="ECO:0000313" key="2">
    <source>
        <dbReference type="EMBL" id="KAL0156444.1"/>
    </source>
</evidence>
<accession>A0ABD0N4R4</accession>
<gene>
    <name evidence="2" type="ORF">M9458_047690</name>
</gene>
<organism evidence="2 3">
    <name type="scientific">Cirrhinus mrigala</name>
    <name type="common">Mrigala</name>
    <dbReference type="NCBI Taxonomy" id="683832"/>
    <lineage>
        <taxon>Eukaryota</taxon>
        <taxon>Metazoa</taxon>
        <taxon>Chordata</taxon>
        <taxon>Craniata</taxon>
        <taxon>Vertebrata</taxon>
        <taxon>Euteleostomi</taxon>
        <taxon>Actinopterygii</taxon>
        <taxon>Neopterygii</taxon>
        <taxon>Teleostei</taxon>
        <taxon>Ostariophysi</taxon>
        <taxon>Cypriniformes</taxon>
        <taxon>Cyprinidae</taxon>
        <taxon>Labeoninae</taxon>
        <taxon>Labeonini</taxon>
        <taxon>Cirrhinus</taxon>
    </lineage>
</organism>
<protein>
    <recommendedName>
        <fullName evidence="1">Interferon/interleukin receptor domain-containing protein</fullName>
    </recommendedName>
</protein>
<name>A0ABD0N4R4_CIRMR</name>
<comment type="caution">
    <text evidence="2">The sequence shown here is derived from an EMBL/GenBank/DDBJ whole genome shotgun (WGS) entry which is preliminary data.</text>
</comment>